<accession>A0A7X3MLD6</accession>
<dbReference type="PROSITE" id="PS51910">
    <property type="entry name" value="GH18_2"/>
    <property type="match status" value="1"/>
</dbReference>
<feature type="domain" description="GH18" evidence="1">
    <location>
        <begin position="1"/>
        <end position="323"/>
    </location>
</feature>
<dbReference type="GO" id="GO:0016787">
    <property type="term" value="F:hydrolase activity"/>
    <property type="evidence" value="ECO:0007669"/>
    <property type="project" value="UniProtKB-KW"/>
</dbReference>
<dbReference type="AlphaFoldDB" id="A0A7X3MLD6"/>
<evidence type="ECO:0000313" key="3">
    <source>
        <dbReference type="Proteomes" id="UP000460412"/>
    </source>
</evidence>
<dbReference type="PANTHER" id="PTHR46066">
    <property type="entry name" value="CHITINASE DOMAIN-CONTAINING PROTEIN 1 FAMILY MEMBER"/>
    <property type="match status" value="1"/>
</dbReference>
<dbReference type="GO" id="GO:0005975">
    <property type="term" value="P:carbohydrate metabolic process"/>
    <property type="evidence" value="ECO:0007669"/>
    <property type="project" value="InterPro"/>
</dbReference>
<dbReference type="CDD" id="cd02795">
    <property type="entry name" value="CBM6-CBM35-CBM36_like"/>
    <property type="match status" value="1"/>
</dbReference>
<dbReference type="Proteomes" id="UP000460412">
    <property type="component" value="Unassembled WGS sequence"/>
</dbReference>
<evidence type="ECO:0000313" key="2">
    <source>
        <dbReference type="EMBL" id="MXP78377.1"/>
    </source>
</evidence>
<dbReference type="RefSeq" id="WP_016230171.1">
    <property type="nucleotide sequence ID" value="NZ_WUQX01000001.1"/>
</dbReference>
<dbReference type="InterPro" id="IPR001223">
    <property type="entry name" value="Glyco_hydro18_cat"/>
</dbReference>
<sequence>MDTLKGKQIMVWTFMGNTRMYQALRDYGDRISQIGLFSFKVRATGEIYESGVSIAEGSTMRTYIRKWPHIRWLLTVANDGTNSIFKALRENTDGAQDMFLSELVWIMEKYPWCDGVDIDLEKGDDYSTAAKSTAMFRNIYNTVKSYNPAKLMNICLPGMDSINGSVGGENWCVYGDLDNYCDTASIMSYGMAWAGSAPGPVSPRSWLEGIYNYAVKVMNPDKVFLGMPAYGWNWRIHDTPKNMGVTYRGTSNTYYAAQLWMTGGYNFTDDKPPQPFIPIVAYWDDYDKVPWALPHVYDYMEGRDAVSYDYPLLSGTYNRRHYLTAYGKEQKTEFDGIVVDRNGGNPDSYSGIVSVSEGMVTMGDNGSAVYRFSVSTAGTYDVAVRLCFPFWDKNGIYISIDGGRKHFTESRLWWPYWRTTFWSALAEGISLSAGTHTITVSVDVKGVQFYGFRVCSAFSEEPSAGSATYTLAPRKFKDVDGNMAQPDRGFKLTLEMLRRKPDSALIWYEDFRDENPLPESYWTTLSGKWEVWREGYENRPYSQLEGSGQLAWKYSGFSDIHLRARLAFPAGGSGKAGVFCGDVFCCLNYDTQRVELYKGSTLLGSYSQTISRTANADLRGNPAMYTVEMRIRGNRVRVYSGASYALRFTASISGFSGGYAGYRSDNRTVCELMRLGDSWTYEPYERFDVRMPDGSFKSFGRISRSNVAWDEEFQVFTLTADVEESATRSEDISMDYDFFHSDLMEISCGNNYTAEVTPRDINIWISRLFLGDADGFSILYYQDVDSLVYWANQAAYRWKLRGMCMWSLGQEDMRIWEWLPKQI</sequence>
<dbReference type="Pfam" id="PF00704">
    <property type="entry name" value="Glyco_hydro_18"/>
    <property type="match status" value="1"/>
</dbReference>
<gene>
    <name evidence="2" type="ORF">GN277_24440</name>
</gene>
<dbReference type="EMBL" id="WUQX01000001">
    <property type="protein sequence ID" value="MXP78377.1"/>
    <property type="molecule type" value="Genomic_DNA"/>
</dbReference>
<dbReference type="Gene3D" id="2.60.120.260">
    <property type="entry name" value="Galactose-binding domain-like"/>
    <property type="match status" value="1"/>
</dbReference>
<keyword evidence="2" id="KW-0378">Hydrolase</keyword>
<organism evidence="2 3">
    <name type="scientific">Sporofaciens musculi</name>
    <dbReference type="NCBI Taxonomy" id="2681861"/>
    <lineage>
        <taxon>Bacteria</taxon>
        <taxon>Bacillati</taxon>
        <taxon>Bacillota</taxon>
        <taxon>Clostridia</taxon>
        <taxon>Lachnospirales</taxon>
        <taxon>Lachnospiraceae</taxon>
        <taxon>Sporofaciens</taxon>
    </lineage>
</organism>
<evidence type="ECO:0000259" key="1">
    <source>
        <dbReference type="PROSITE" id="PS51910"/>
    </source>
</evidence>
<proteinExistence type="predicted"/>
<reference evidence="2 3" key="1">
    <citation type="submission" date="2019-12" db="EMBL/GenBank/DDBJ databases">
        <title>Sporaefaciens musculi gen. nov., sp. nov., a novel bacterium isolated from the caecum of an obese mouse.</title>
        <authorList>
            <person name="Rasmussen T.S."/>
            <person name="Streidl T."/>
            <person name="Hitch T.C.A."/>
            <person name="Wortmann E."/>
            <person name="Deptula P."/>
            <person name="Hansen M."/>
            <person name="Nielsen D.S."/>
            <person name="Clavel T."/>
            <person name="Vogensen F.K."/>
        </authorList>
    </citation>
    <scope>NUCLEOTIDE SEQUENCE [LARGE SCALE GENOMIC DNA]</scope>
    <source>
        <strain evidence="2 3">WCA-9-b2</strain>
    </source>
</reference>
<name>A0A7X3MLD6_9FIRM</name>
<dbReference type="PANTHER" id="PTHR46066:SF2">
    <property type="entry name" value="CHITINASE DOMAIN-CONTAINING PROTEIN 1"/>
    <property type="match status" value="1"/>
</dbReference>
<dbReference type="InterPro" id="IPR017853">
    <property type="entry name" value="GH"/>
</dbReference>
<dbReference type="SUPFAM" id="SSF51445">
    <property type="entry name" value="(Trans)glycosidases"/>
    <property type="match status" value="1"/>
</dbReference>
<dbReference type="Gene3D" id="3.20.20.80">
    <property type="entry name" value="Glycosidases"/>
    <property type="match status" value="1"/>
</dbReference>
<protein>
    <submittedName>
        <fullName evidence="2">Glycosyl hydrolase</fullName>
    </submittedName>
</protein>
<comment type="caution">
    <text evidence="2">The sequence shown here is derived from an EMBL/GenBank/DDBJ whole genome shotgun (WGS) entry which is preliminary data.</text>
</comment>
<keyword evidence="3" id="KW-1185">Reference proteome</keyword>